<accession>A0A656ATC0</accession>
<gene>
    <name evidence="1" type="ORF">ERS013200_03953</name>
</gene>
<evidence type="ECO:0000313" key="1">
    <source>
        <dbReference type="EMBL" id="CSD34690.1"/>
    </source>
</evidence>
<organism evidence="1 2">
    <name type="scientific">Vibrio cholerae</name>
    <dbReference type="NCBI Taxonomy" id="666"/>
    <lineage>
        <taxon>Bacteria</taxon>
        <taxon>Pseudomonadati</taxon>
        <taxon>Pseudomonadota</taxon>
        <taxon>Gammaproteobacteria</taxon>
        <taxon>Vibrionales</taxon>
        <taxon>Vibrionaceae</taxon>
        <taxon>Vibrio</taxon>
    </lineage>
</organism>
<dbReference type="Proteomes" id="UP000041770">
    <property type="component" value="Unassembled WGS sequence"/>
</dbReference>
<reference evidence="1 2" key="1">
    <citation type="submission" date="2015-07" db="EMBL/GenBank/DDBJ databases">
        <authorList>
            <consortium name="Pathogen Informatics"/>
        </authorList>
    </citation>
    <scope>NUCLEOTIDE SEQUENCE [LARGE SCALE GENOMIC DNA]</scope>
    <source>
        <strain evidence="1 2">A316</strain>
    </source>
</reference>
<name>A0A656ATC0_VIBCL</name>
<evidence type="ECO:0000313" key="2">
    <source>
        <dbReference type="Proteomes" id="UP000041770"/>
    </source>
</evidence>
<dbReference type="EMBL" id="CWQY01000053">
    <property type="protein sequence ID" value="CSD34690.1"/>
    <property type="molecule type" value="Genomic_DNA"/>
</dbReference>
<protein>
    <submittedName>
        <fullName evidence="1">Uncharacterized protein</fullName>
    </submittedName>
</protein>
<sequence>MACISKMIVISVLSVASRSLSLCIMSCSVRVCREGSSLLTSGSRSISLQLNILCTAVSV</sequence>
<dbReference type="AlphaFoldDB" id="A0A656ATC0"/>
<proteinExistence type="predicted"/>